<evidence type="ECO:0000259" key="1">
    <source>
        <dbReference type="Pfam" id="PF20700"/>
    </source>
</evidence>
<keyword evidence="3" id="KW-1185">Reference proteome</keyword>
<reference evidence="2" key="2">
    <citation type="submission" date="2020-11" db="EMBL/GenBank/DDBJ databases">
        <authorList>
            <person name="McCartney M.A."/>
            <person name="Auch B."/>
            <person name="Kono T."/>
            <person name="Mallez S."/>
            <person name="Becker A."/>
            <person name="Gohl D.M."/>
            <person name="Silverstein K.A.T."/>
            <person name="Koren S."/>
            <person name="Bechman K.B."/>
            <person name="Herman A."/>
            <person name="Abrahante J.E."/>
            <person name="Garbe J."/>
        </authorList>
    </citation>
    <scope>NUCLEOTIDE SEQUENCE</scope>
    <source>
        <strain evidence="2">Duluth1</strain>
        <tissue evidence="2">Whole animal</tissue>
    </source>
</reference>
<proteinExistence type="predicted"/>
<dbReference type="EMBL" id="JAIWYP010000004">
    <property type="protein sequence ID" value="KAH3836305.1"/>
    <property type="molecule type" value="Genomic_DNA"/>
</dbReference>
<evidence type="ECO:0000313" key="3">
    <source>
        <dbReference type="Proteomes" id="UP000828390"/>
    </source>
</evidence>
<sequence length="131" mass="14426">MPILTLLNGRHEDWQGLGICKYALHDCRKNWSISAKAMEPDMVTEMIIETAKKGVKVTGIVGDDNTTTAARLKTNVPHMNKQNPVGISRGMDAVVGHVFGDHSFCDDTWCRPLTNPSLKAALLDVFGAYKK</sequence>
<comment type="caution">
    <text evidence="2">The sequence shown here is derived from an EMBL/GenBank/DDBJ whole genome shotgun (WGS) entry which is preliminary data.</text>
</comment>
<protein>
    <recommendedName>
        <fullName evidence="1">Mutator-like transposase domain-containing protein</fullName>
    </recommendedName>
</protein>
<name>A0A9D4KB63_DREPO</name>
<evidence type="ECO:0000313" key="2">
    <source>
        <dbReference type="EMBL" id="KAH3836305.1"/>
    </source>
</evidence>
<gene>
    <name evidence="2" type="ORF">DPMN_109675</name>
</gene>
<reference evidence="2" key="1">
    <citation type="journal article" date="2019" name="bioRxiv">
        <title>The Genome of the Zebra Mussel, Dreissena polymorpha: A Resource for Invasive Species Research.</title>
        <authorList>
            <person name="McCartney M.A."/>
            <person name="Auch B."/>
            <person name="Kono T."/>
            <person name="Mallez S."/>
            <person name="Zhang Y."/>
            <person name="Obille A."/>
            <person name="Becker A."/>
            <person name="Abrahante J.E."/>
            <person name="Garbe J."/>
            <person name="Badalamenti J.P."/>
            <person name="Herman A."/>
            <person name="Mangelson H."/>
            <person name="Liachko I."/>
            <person name="Sullivan S."/>
            <person name="Sone E.D."/>
            <person name="Koren S."/>
            <person name="Silverstein K.A.T."/>
            <person name="Beckman K.B."/>
            <person name="Gohl D.M."/>
        </authorList>
    </citation>
    <scope>NUCLEOTIDE SEQUENCE</scope>
    <source>
        <strain evidence="2">Duluth1</strain>
        <tissue evidence="2">Whole animal</tissue>
    </source>
</reference>
<dbReference type="AlphaFoldDB" id="A0A9D4KB63"/>
<dbReference type="Pfam" id="PF20700">
    <property type="entry name" value="Mutator"/>
    <property type="match status" value="1"/>
</dbReference>
<dbReference type="InterPro" id="IPR049012">
    <property type="entry name" value="Mutator_transp_dom"/>
</dbReference>
<accession>A0A9D4KB63</accession>
<feature type="domain" description="Mutator-like transposase" evidence="1">
    <location>
        <begin position="24"/>
        <end position="78"/>
    </location>
</feature>
<dbReference type="Proteomes" id="UP000828390">
    <property type="component" value="Unassembled WGS sequence"/>
</dbReference>
<organism evidence="2 3">
    <name type="scientific">Dreissena polymorpha</name>
    <name type="common">Zebra mussel</name>
    <name type="synonym">Mytilus polymorpha</name>
    <dbReference type="NCBI Taxonomy" id="45954"/>
    <lineage>
        <taxon>Eukaryota</taxon>
        <taxon>Metazoa</taxon>
        <taxon>Spiralia</taxon>
        <taxon>Lophotrochozoa</taxon>
        <taxon>Mollusca</taxon>
        <taxon>Bivalvia</taxon>
        <taxon>Autobranchia</taxon>
        <taxon>Heteroconchia</taxon>
        <taxon>Euheterodonta</taxon>
        <taxon>Imparidentia</taxon>
        <taxon>Neoheterodontei</taxon>
        <taxon>Myida</taxon>
        <taxon>Dreissenoidea</taxon>
        <taxon>Dreissenidae</taxon>
        <taxon>Dreissena</taxon>
    </lineage>
</organism>